<dbReference type="Pfam" id="PF05254">
    <property type="entry name" value="UPF0203"/>
    <property type="match status" value="1"/>
</dbReference>
<protein>
    <submittedName>
        <fullName evidence="3">Unnamed protein product</fullName>
    </submittedName>
</protein>
<dbReference type="PANTHER" id="PTHR34561:SF1">
    <property type="entry name" value="NADH DEHYDROGENASE [UBIQUINONE] 1 ALPHA SUBCOMPLEX ASSEMBLY FACTOR 8"/>
    <property type="match status" value="1"/>
</dbReference>
<keyword evidence="4" id="KW-1185">Reference proteome</keyword>
<dbReference type="PROSITE" id="PS51808">
    <property type="entry name" value="CHCH"/>
    <property type="match status" value="1"/>
</dbReference>
<organism evidence="3 4">
    <name type="scientific">Ambrosiozyma monospora</name>
    <name type="common">Yeast</name>
    <name type="synonym">Endomycopsis monosporus</name>
    <dbReference type="NCBI Taxonomy" id="43982"/>
    <lineage>
        <taxon>Eukaryota</taxon>
        <taxon>Fungi</taxon>
        <taxon>Dikarya</taxon>
        <taxon>Ascomycota</taxon>
        <taxon>Saccharomycotina</taxon>
        <taxon>Pichiomycetes</taxon>
        <taxon>Pichiales</taxon>
        <taxon>Pichiaceae</taxon>
        <taxon>Ambrosiozyma</taxon>
    </lineage>
</organism>
<dbReference type="Proteomes" id="UP001165063">
    <property type="component" value="Unassembled WGS sequence"/>
</dbReference>
<dbReference type="InterPro" id="IPR007918">
    <property type="entry name" value="MDM35_apoptosis"/>
</dbReference>
<evidence type="ECO:0000313" key="4">
    <source>
        <dbReference type="Proteomes" id="UP001165063"/>
    </source>
</evidence>
<dbReference type="OrthoDB" id="3821113at2759"/>
<dbReference type="GO" id="GO:0032981">
    <property type="term" value="P:mitochondrial respiratory chain complex I assembly"/>
    <property type="evidence" value="ECO:0007669"/>
    <property type="project" value="InterPro"/>
</dbReference>
<dbReference type="Gene3D" id="1.10.287.2900">
    <property type="match status" value="1"/>
</dbReference>
<comment type="similarity">
    <text evidence="1">Belongs to the TRIAP1/MDM35 family.</text>
</comment>
<dbReference type="InterPro" id="IPR034595">
    <property type="entry name" value="NDUFAF8"/>
</dbReference>
<dbReference type="GO" id="GO:0005739">
    <property type="term" value="C:mitochondrion"/>
    <property type="evidence" value="ECO:0007669"/>
    <property type="project" value="InterPro"/>
</dbReference>
<accession>A0A9W6YW87</accession>
<keyword evidence="2" id="KW-1015">Disulfide bond</keyword>
<evidence type="ECO:0000313" key="3">
    <source>
        <dbReference type="EMBL" id="GMG26352.1"/>
    </source>
</evidence>
<dbReference type="AlphaFoldDB" id="A0A9W6YW87"/>
<evidence type="ECO:0000256" key="1">
    <source>
        <dbReference type="ARBA" id="ARBA00006196"/>
    </source>
</evidence>
<comment type="caution">
    <text evidence="3">The sequence shown here is derived from an EMBL/GenBank/DDBJ whole genome shotgun (WGS) entry which is preliminary data.</text>
</comment>
<dbReference type="EMBL" id="BSXU01001340">
    <property type="protein sequence ID" value="GMG26352.1"/>
    <property type="molecule type" value="Genomic_DNA"/>
</dbReference>
<evidence type="ECO:0000256" key="2">
    <source>
        <dbReference type="ARBA" id="ARBA00023157"/>
    </source>
</evidence>
<sequence>MSATSKSLLRPRKNGSQLKQLMSATAQCATQSTAYGQCILKHYENISKDVCAAEFQVFRQCVQEHLGKKW</sequence>
<proteinExistence type="inferred from homology"/>
<reference evidence="3" key="1">
    <citation type="submission" date="2023-04" db="EMBL/GenBank/DDBJ databases">
        <title>Ambrosiozyma monospora NBRC 1965.</title>
        <authorList>
            <person name="Ichikawa N."/>
            <person name="Sato H."/>
            <person name="Tonouchi N."/>
        </authorList>
    </citation>
    <scope>NUCLEOTIDE SEQUENCE</scope>
    <source>
        <strain evidence="3">NBRC 1965</strain>
    </source>
</reference>
<gene>
    <name evidence="3" type="ORF">Amon01_000326000</name>
</gene>
<name>A0A9W6YW87_AMBMO</name>
<dbReference type="PANTHER" id="PTHR34561">
    <property type="entry name" value="NADH DEHYDROGENASE [UBIQUINONE] 1 ALPHA SUBCOMPLEX ASSEMBLY FACTOR 8"/>
    <property type="match status" value="1"/>
</dbReference>